<keyword evidence="4" id="KW-1185">Reference proteome</keyword>
<proteinExistence type="inferred from homology"/>
<evidence type="ECO:0000256" key="3">
    <source>
        <dbReference type="ARBA" id="ARBA00023002"/>
    </source>
</evidence>
<comment type="similarity">
    <text evidence="1">Belongs to the glutathione peroxidase family.</text>
</comment>
<organism evidence="4 5">
    <name type="scientific">Macrostomum lignano</name>
    <dbReference type="NCBI Taxonomy" id="282301"/>
    <lineage>
        <taxon>Eukaryota</taxon>
        <taxon>Metazoa</taxon>
        <taxon>Spiralia</taxon>
        <taxon>Lophotrochozoa</taxon>
        <taxon>Platyhelminthes</taxon>
        <taxon>Rhabditophora</taxon>
        <taxon>Macrostomorpha</taxon>
        <taxon>Macrostomida</taxon>
        <taxon>Macrostomidae</taxon>
        <taxon>Macrostomum</taxon>
    </lineage>
</organism>
<dbReference type="AlphaFoldDB" id="A0A1I8HQP0"/>
<reference evidence="5" key="1">
    <citation type="submission" date="2016-11" db="UniProtKB">
        <authorList>
            <consortium name="WormBaseParasite"/>
        </authorList>
    </citation>
    <scope>IDENTIFICATION</scope>
</reference>
<keyword evidence="3" id="KW-0560">Oxidoreductase</keyword>
<dbReference type="PROSITE" id="PS51355">
    <property type="entry name" value="GLUTATHIONE_PEROXID_3"/>
    <property type="match status" value="1"/>
</dbReference>
<dbReference type="OrthoDB" id="446890at2759"/>
<evidence type="ECO:0000313" key="4">
    <source>
        <dbReference type="Proteomes" id="UP000095280"/>
    </source>
</evidence>
<dbReference type="SUPFAM" id="SSF52833">
    <property type="entry name" value="Thioredoxin-like"/>
    <property type="match status" value="1"/>
</dbReference>
<dbReference type="Pfam" id="PF00255">
    <property type="entry name" value="GSHPx"/>
    <property type="match status" value="1"/>
</dbReference>
<dbReference type="InterPro" id="IPR000889">
    <property type="entry name" value="Glutathione_peroxidase"/>
</dbReference>
<dbReference type="GO" id="GO:0006979">
    <property type="term" value="P:response to oxidative stress"/>
    <property type="evidence" value="ECO:0007669"/>
    <property type="project" value="InterPro"/>
</dbReference>
<accession>A0A1I8HQP0</accession>
<name>A0A1I8HQP0_9PLAT</name>
<sequence length="67" mass="7307">MLYRKGLVMQLPLLFSSLCMRQPVSRAMASSASGTVYDFSAKTIDGDMVSLSKYKGRVLVVTNVACL</sequence>
<dbReference type="WBParaSite" id="maker-uti_cns_0007288-snap-gene-0.2-mRNA-1">
    <property type="protein sequence ID" value="maker-uti_cns_0007288-snap-gene-0.2-mRNA-1"/>
    <property type="gene ID" value="maker-uti_cns_0007288-snap-gene-0.2"/>
</dbReference>
<evidence type="ECO:0000256" key="1">
    <source>
        <dbReference type="ARBA" id="ARBA00006926"/>
    </source>
</evidence>
<dbReference type="Proteomes" id="UP000095280">
    <property type="component" value="Unplaced"/>
</dbReference>
<protein>
    <submittedName>
        <fullName evidence="5">Glutathione peroxidase</fullName>
    </submittedName>
</protein>
<keyword evidence="2" id="KW-0575">Peroxidase</keyword>
<dbReference type="InterPro" id="IPR036249">
    <property type="entry name" value="Thioredoxin-like_sf"/>
</dbReference>
<dbReference type="GO" id="GO:0004601">
    <property type="term" value="F:peroxidase activity"/>
    <property type="evidence" value="ECO:0007669"/>
    <property type="project" value="UniProtKB-KW"/>
</dbReference>
<dbReference type="Gene3D" id="3.40.30.10">
    <property type="entry name" value="Glutaredoxin"/>
    <property type="match status" value="1"/>
</dbReference>
<evidence type="ECO:0000256" key="2">
    <source>
        <dbReference type="ARBA" id="ARBA00022559"/>
    </source>
</evidence>
<evidence type="ECO:0000313" key="5">
    <source>
        <dbReference type="WBParaSite" id="maker-uti_cns_0007288-snap-gene-0.2-mRNA-1"/>
    </source>
</evidence>